<keyword evidence="3" id="KW-0732">Signal</keyword>
<sequence length="248" mass="27471">MFKITVILMVMGVTCHSCVDGQGWTQIPRGLVQVSGNLNYIWGLDKENKIYLCPRPCTGAWKVINGLLVQLDVDDEFVWGVNKNDDIYVRPVDGSGSWKKLAGKLIHVSASGNGYVWGTNRANYIYKCKKPCNGGWQRVNGGLKMIDGGEREVCGVNSGKNLYCRPVDGSGAWRFITGGFQYVTTSGPYDIFGINTKNEIFRCRKPCIGQWIQVGHDKINSLSQCDATANALFGIDSGESVWRKDFPL</sequence>
<feature type="chain" id="PRO_5041336331" evidence="3">
    <location>
        <begin position="22"/>
        <end position="248"/>
    </location>
</feature>
<comment type="similarity">
    <text evidence="2">Belongs to the tectonin family.</text>
</comment>
<dbReference type="AlphaFoldDB" id="A0AA35VUI1"/>
<evidence type="ECO:0000256" key="3">
    <source>
        <dbReference type="SAM" id="SignalP"/>
    </source>
</evidence>
<dbReference type="PANTHER" id="PTHR23250">
    <property type="entry name" value="DYSFERLIN-RELATED"/>
    <property type="match status" value="1"/>
</dbReference>
<name>A0AA35VUI1_GEOBA</name>
<dbReference type="InterPro" id="IPR006624">
    <property type="entry name" value="Beta-propeller_rpt_TECPR"/>
</dbReference>
<protein>
    <submittedName>
        <fullName evidence="4">Lectin L6</fullName>
    </submittedName>
</protein>
<organism evidence="4 5">
    <name type="scientific">Geodia barretti</name>
    <name type="common">Barrett's horny sponge</name>
    <dbReference type="NCBI Taxonomy" id="519541"/>
    <lineage>
        <taxon>Eukaryota</taxon>
        <taxon>Metazoa</taxon>
        <taxon>Porifera</taxon>
        <taxon>Demospongiae</taxon>
        <taxon>Heteroscleromorpha</taxon>
        <taxon>Tetractinellida</taxon>
        <taxon>Astrophorina</taxon>
        <taxon>Geodiidae</taxon>
        <taxon>Geodia</taxon>
    </lineage>
</organism>
<gene>
    <name evidence="4" type="ORF">GBAR_LOCUS1147</name>
</gene>
<feature type="signal peptide" evidence="3">
    <location>
        <begin position="1"/>
        <end position="21"/>
    </location>
</feature>
<dbReference type="Proteomes" id="UP001174909">
    <property type="component" value="Unassembled WGS sequence"/>
</dbReference>
<evidence type="ECO:0000313" key="5">
    <source>
        <dbReference type="Proteomes" id="UP001174909"/>
    </source>
</evidence>
<dbReference type="Pfam" id="PF19193">
    <property type="entry name" value="Tectonin"/>
    <property type="match status" value="1"/>
</dbReference>
<reference evidence="4" key="1">
    <citation type="submission" date="2023-03" db="EMBL/GenBank/DDBJ databases">
        <authorList>
            <person name="Steffen K."/>
            <person name="Cardenas P."/>
        </authorList>
    </citation>
    <scope>NUCLEOTIDE SEQUENCE</scope>
</reference>
<dbReference type="SMART" id="SM00706">
    <property type="entry name" value="TECPR"/>
    <property type="match status" value="6"/>
</dbReference>
<dbReference type="GO" id="GO:0030246">
    <property type="term" value="F:carbohydrate binding"/>
    <property type="evidence" value="ECO:0007669"/>
    <property type="project" value="UniProtKB-KW"/>
</dbReference>
<evidence type="ECO:0000256" key="2">
    <source>
        <dbReference type="ARBA" id="ARBA00038331"/>
    </source>
</evidence>
<dbReference type="SUPFAM" id="SSF89372">
    <property type="entry name" value="Fucose-specific lectin"/>
    <property type="match status" value="1"/>
</dbReference>
<evidence type="ECO:0000313" key="4">
    <source>
        <dbReference type="EMBL" id="CAI7992897.1"/>
    </source>
</evidence>
<evidence type="ECO:0000256" key="1">
    <source>
        <dbReference type="ARBA" id="ARBA00022734"/>
    </source>
</evidence>
<keyword evidence="1" id="KW-0430">Lectin</keyword>
<dbReference type="InterPro" id="IPR051513">
    <property type="entry name" value="Tectonin_beta-prop"/>
</dbReference>
<dbReference type="EMBL" id="CASHTH010000167">
    <property type="protein sequence ID" value="CAI7992897.1"/>
    <property type="molecule type" value="Genomic_DNA"/>
</dbReference>
<comment type="caution">
    <text evidence="4">The sequence shown here is derived from an EMBL/GenBank/DDBJ whole genome shotgun (WGS) entry which is preliminary data.</text>
</comment>
<proteinExistence type="inferred from homology"/>
<keyword evidence="5" id="KW-1185">Reference proteome</keyword>
<accession>A0AA35VUI1</accession>
<dbReference type="PANTHER" id="PTHR23250:SF3">
    <property type="entry name" value="FISH-EGG LECTIN-LIKE ISOFORM X1-RELATED"/>
    <property type="match status" value="1"/>
</dbReference>